<dbReference type="EMBL" id="JAIGNO010000004">
    <property type="protein sequence ID" value="MBX7482644.1"/>
    <property type="molecule type" value="Genomic_DNA"/>
</dbReference>
<evidence type="ECO:0000256" key="1">
    <source>
        <dbReference type="SAM" id="Phobius"/>
    </source>
</evidence>
<name>A0ABS7J997_9SPHN</name>
<gene>
    <name evidence="2" type="ORF">K3174_08875</name>
</gene>
<reference evidence="2 3" key="1">
    <citation type="submission" date="2021-08" db="EMBL/GenBank/DDBJ databases">
        <title>Comparative Genomics Analysis of the Genus Qipengyuania Reveals Extensive Genetic Diversity and Metabolic Versatility, Including the Description of Fifteen Novel Species.</title>
        <authorList>
            <person name="Liu Y."/>
        </authorList>
    </citation>
    <scope>NUCLEOTIDE SEQUENCE [LARGE SCALE GENOMIC DNA]</scope>
    <source>
        <strain evidence="2 3">6D47A</strain>
    </source>
</reference>
<feature type="transmembrane region" description="Helical" evidence="1">
    <location>
        <begin position="21"/>
        <end position="45"/>
    </location>
</feature>
<evidence type="ECO:0000313" key="3">
    <source>
        <dbReference type="Proteomes" id="UP000755104"/>
    </source>
</evidence>
<dbReference type="RefSeq" id="WP_221557896.1">
    <property type="nucleotide sequence ID" value="NZ_JAIGNO010000004.1"/>
</dbReference>
<proteinExistence type="predicted"/>
<protein>
    <submittedName>
        <fullName evidence="2">Uncharacterized protein</fullName>
    </submittedName>
</protein>
<sequence length="56" mass="6768">MVIYRIQTRMLKRNDITMEKSLRGFLLYAFIYPLLMQPVSVWGYFAELTGGRKQWH</sequence>
<keyword evidence="1" id="KW-1133">Transmembrane helix</keyword>
<evidence type="ECO:0000313" key="2">
    <source>
        <dbReference type="EMBL" id="MBX7482644.1"/>
    </source>
</evidence>
<organism evidence="2 3">
    <name type="scientific">Qipengyuania qiaonensis</name>
    <dbReference type="NCBI Taxonomy" id="2867240"/>
    <lineage>
        <taxon>Bacteria</taxon>
        <taxon>Pseudomonadati</taxon>
        <taxon>Pseudomonadota</taxon>
        <taxon>Alphaproteobacteria</taxon>
        <taxon>Sphingomonadales</taxon>
        <taxon>Erythrobacteraceae</taxon>
        <taxon>Qipengyuania</taxon>
    </lineage>
</organism>
<accession>A0ABS7J997</accession>
<keyword evidence="3" id="KW-1185">Reference proteome</keyword>
<dbReference type="Proteomes" id="UP000755104">
    <property type="component" value="Unassembled WGS sequence"/>
</dbReference>
<comment type="caution">
    <text evidence="2">The sequence shown here is derived from an EMBL/GenBank/DDBJ whole genome shotgun (WGS) entry which is preliminary data.</text>
</comment>
<keyword evidence="1" id="KW-0472">Membrane</keyword>
<keyword evidence="1" id="KW-0812">Transmembrane</keyword>